<organism evidence="2 3">
    <name type="scientific">Exidia glandulosa HHB12029</name>
    <dbReference type="NCBI Taxonomy" id="1314781"/>
    <lineage>
        <taxon>Eukaryota</taxon>
        <taxon>Fungi</taxon>
        <taxon>Dikarya</taxon>
        <taxon>Basidiomycota</taxon>
        <taxon>Agaricomycotina</taxon>
        <taxon>Agaricomycetes</taxon>
        <taxon>Auriculariales</taxon>
        <taxon>Exidiaceae</taxon>
        <taxon>Exidia</taxon>
    </lineage>
</organism>
<feature type="region of interest" description="Disordered" evidence="1">
    <location>
        <begin position="588"/>
        <end position="642"/>
    </location>
</feature>
<protein>
    <submittedName>
        <fullName evidence="2">Uncharacterized protein</fullName>
    </submittedName>
</protein>
<name>A0A165GRZ6_EXIGL</name>
<evidence type="ECO:0000256" key="1">
    <source>
        <dbReference type="SAM" id="MobiDB-lite"/>
    </source>
</evidence>
<evidence type="ECO:0000313" key="3">
    <source>
        <dbReference type="Proteomes" id="UP000077266"/>
    </source>
</evidence>
<dbReference type="Proteomes" id="UP000077266">
    <property type="component" value="Unassembled WGS sequence"/>
</dbReference>
<feature type="region of interest" description="Disordered" evidence="1">
    <location>
        <begin position="197"/>
        <end position="233"/>
    </location>
</feature>
<gene>
    <name evidence="2" type="ORF">EXIGLDRAFT_694195</name>
</gene>
<feature type="compositionally biased region" description="Basic and acidic residues" evidence="1">
    <location>
        <begin position="623"/>
        <end position="641"/>
    </location>
</feature>
<dbReference type="InParanoid" id="A0A165GRZ6"/>
<keyword evidence="3" id="KW-1185">Reference proteome</keyword>
<evidence type="ECO:0000313" key="2">
    <source>
        <dbReference type="EMBL" id="KZV90923.1"/>
    </source>
</evidence>
<accession>A0A165GRZ6</accession>
<dbReference type="EMBL" id="KV426038">
    <property type="protein sequence ID" value="KZV90923.1"/>
    <property type="molecule type" value="Genomic_DNA"/>
</dbReference>
<proteinExistence type="predicted"/>
<dbReference type="AlphaFoldDB" id="A0A165GRZ6"/>
<feature type="compositionally biased region" description="Low complexity" evidence="1">
    <location>
        <begin position="199"/>
        <end position="210"/>
    </location>
</feature>
<sequence>MSPVPTAHDGADLCWDNTYGRVPGSCRIWWWEDDLPRCPDGAPTDILCQGPWPKNCCPVQDHQAPSRVLKDDPQVFGAYLDDTYVHKMEMLKIEEQQRVLGAEQARGRKEDLLAVRWYKKGTPAPIRVQVPHPGSRFHPKDCLVLVRALELTEDSLFELYDKQTKSWFLSSFHTAGVDVSKVKEVFCRDYGADAEGVESAAPLPTPTSSPLKRRPPPDAPTDLRSPKKAATAKASSSSIVIDIEELETGTDVFGPIQHAPAHDSPSQSNTWPVTYSAMASALAVANLLMNPEEEGATKASGQQAFGAAFPKMAAQWLSKHSTFYKYLRAWAAAPDFLRDRYAGDPSCTWSAFMKECLKKIPGGKDKWLADGGLAASTLAAANIPVAWDLVVTPDADAGAGTAAKVVKVLRTAFSTKPELAKDLELKCAIVTATELVVSYVNSDDGEEEHLDTVLFTSHSPRKDWKPENSEHVGYTLDVDEVLDFLQSPASGLELDLSARFRTREPKSGGDDFPVVAGHICVIHRNIEKDIEYLRDFNVFMLTPFLAERRWVSDHIRTAATLEEFLRGSNEDSAWDSPSEYENDYNPATEVARQATPPQREQPPATRDLIVVSPPRKKNSRPGKKTEQEKEAARRRKADAARRTTAAYLARTLGGNRYVSAVRNMADPKARINARHLAKFVQAVGKVLSLPPQDLRSAGVKAGRITLENMAEYLGRSRKWVREAYEAYPLQGLLGPGGNLEHEQITDVMTNNDDEHAYGMKEWLRRLQIAEFKASEAVELPRKRVMRPADMRKPGRRTKVEL</sequence>
<reference evidence="2 3" key="1">
    <citation type="journal article" date="2016" name="Mol. Biol. Evol.">
        <title>Comparative Genomics of Early-Diverging Mushroom-Forming Fungi Provides Insights into the Origins of Lignocellulose Decay Capabilities.</title>
        <authorList>
            <person name="Nagy L.G."/>
            <person name="Riley R."/>
            <person name="Tritt A."/>
            <person name="Adam C."/>
            <person name="Daum C."/>
            <person name="Floudas D."/>
            <person name="Sun H."/>
            <person name="Yadav J.S."/>
            <person name="Pangilinan J."/>
            <person name="Larsson K.H."/>
            <person name="Matsuura K."/>
            <person name="Barry K."/>
            <person name="Labutti K."/>
            <person name="Kuo R."/>
            <person name="Ohm R.A."/>
            <person name="Bhattacharya S.S."/>
            <person name="Shirouzu T."/>
            <person name="Yoshinaga Y."/>
            <person name="Martin F.M."/>
            <person name="Grigoriev I.V."/>
            <person name="Hibbett D.S."/>
        </authorList>
    </citation>
    <scope>NUCLEOTIDE SEQUENCE [LARGE SCALE GENOMIC DNA]</scope>
    <source>
        <strain evidence="2 3">HHB12029</strain>
    </source>
</reference>